<organism evidence="3 4">
    <name type="scientific">Hamiltosporidium magnivora</name>
    <dbReference type="NCBI Taxonomy" id="148818"/>
    <lineage>
        <taxon>Eukaryota</taxon>
        <taxon>Fungi</taxon>
        <taxon>Fungi incertae sedis</taxon>
        <taxon>Microsporidia</taxon>
        <taxon>Dubosqiidae</taxon>
        <taxon>Hamiltosporidium</taxon>
    </lineage>
</organism>
<dbReference type="VEuPathDB" id="MicrosporidiaDB:CWI39_0156p0030"/>
<feature type="non-terminal residue" evidence="3">
    <location>
        <position position="692"/>
    </location>
</feature>
<accession>A0A4Q9LKB8</accession>
<dbReference type="Proteomes" id="UP000293045">
    <property type="component" value="Unassembled WGS sequence"/>
</dbReference>
<feature type="region of interest" description="Disordered" evidence="1">
    <location>
        <begin position="51"/>
        <end position="81"/>
    </location>
</feature>
<evidence type="ECO:0000313" key="3">
    <source>
        <dbReference type="EMBL" id="TBU08644.1"/>
    </source>
</evidence>
<protein>
    <submittedName>
        <fullName evidence="3">Uncharacterized protein</fullName>
    </submittedName>
</protein>
<sequence length="692" mass="79792">MIVVNFIGSIFLLLDVYKARPSAHYKKDYNHYFGCDSSSVSCASDSSISNSHLDSSDISGITDENSEDCDSKEHKNRSGITSFSRALGKKAYGTLKKLIETKNFKNKGEEARNIALANSINFYFEMISQFLPNNLVDKYINLLKKKYYIDAFFLLNNLYEKNDFGQKFFEDSFSVHNEAKVNGILDFTIGKIPSVRTGISRIKVSTVADMFPKFEGSISQRSHRNHTRDCKVIIVTSDLSTFSFMTSYKCSKLGSLTGEFYVPHFVLSPRLLAQTSAKCDYIVFKYFLRALRILAKIDENSKMITEIDRLFRSLMVSKSSVSVFHSKLLISKMFYDIAFTIPNKNTFKLYLSILKFGSLKHKLESKSPFLAAIITFFDFAVVKCQYSNDCSSYSSNISEPRKEGYLLAGDKHVNLSYRHRAFKRNKNHSPKDKKNKFDEAKDFLEAFYVQNKSSSLFTIFDFMYVCDNNIPNHVSVCGNKTGTGYIERDFDFLVDILINLRKNILDVKACRWFLRRFYTYINDLAQHTKKSPAINFTSSMTIQQMFDKDPVGLINGLMQDGDYRKYFGRFLRDLSSAIKKTHKPKQCKPKEKSSKKQKCECEKILKNSNNNQELYYNVIKSMIEVFENKIESCIKKEKSDLAKMKFTYVLYIPGGRENDGKITPDRYIKVFPVKKKDIKDPEEDKPEDKPEP</sequence>
<evidence type="ECO:0000256" key="1">
    <source>
        <dbReference type="SAM" id="MobiDB-lite"/>
    </source>
</evidence>
<dbReference type="EMBL" id="PIXR01000156">
    <property type="protein sequence ID" value="TBU08644.1"/>
    <property type="molecule type" value="Genomic_DNA"/>
</dbReference>
<name>A0A4Q9LKB8_9MICR</name>
<dbReference type="AlphaFoldDB" id="A0A4Q9LKB8"/>
<reference evidence="3 4" key="1">
    <citation type="submission" date="2017-12" db="EMBL/GenBank/DDBJ databases">
        <authorList>
            <person name="Pombert J.-F."/>
            <person name="Haag K.L."/>
            <person name="Ebert D."/>
        </authorList>
    </citation>
    <scope>NUCLEOTIDE SEQUENCE [LARGE SCALE GENOMIC DNA]</scope>
    <source>
        <strain evidence="3">IL-BN-2</strain>
    </source>
</reference>
<evidence type="ECO:0000256" key="2">
    <source>
        <dbReference type="SAM" id="SignalP"/>
    </source>
</evidence>
<feature type="signal peptide" evidence="2">
    <location>
        <begin position="1"/>
        <end position="21"/>
    </location>
</feature>
<dbReference type="VEuPathDB" id="MicrosporidiaDB:CWI36_0241p0010"/>
<feature type="chain" id="PRO_5020931399" evidence="2">
    <location>
        <begin position="22"/>
        <end position="692"/>
    </location>
</feature>
<gene>
    <name evidence="3" type="ORF">CWI39_0156p0030</name>
</gene>
<evidence type="ECO:0000313" key="4">
    <source>
        <dbReference type="Proteomes" id="UP000293045"/>
    </source>
</evidence>
<keyword evidence="2" id="KW-0732">Signal</keyword>
<proteinExistence type="predicted"/>
<comment type="caution">
    <text evidence="3">The sequence shown here is derived from an EMBL/GenBank/DDBJ whole genome shotgun (WGS) entry which is preliminary data.</text>
</comment>